<organism evidence="2 4">
    <name type="scientific">Brassica cretica</name>
    <name type="common">Mustard</name>
    <dbReference type="NCBI Taxonomy" id="69181"/>
    <lineage>
        <taxon>Eukaryota</taxon>
        <taxon>Viridiplantae</taxon>
        <taxon>Streptophyta</taxon>
        <taxon>Embryophyta</taxon>
        <taxon>Tracheophyta</taxon>
        <taxon>Spermatophyta</taxon>
        <taxon>Magnoliopsida</taxon>
        <taxon>eudicotyledons</taxon>
        <taxon>Gunneridae</taxon>
        <taxon>Pentapetalae</taxon>
        <taxon>rosids</taxon>
        <taxon>malvids</taxon>
        <taxon>Brassicales</taxon>
        <taxon>Brassicaceae</taxon>
        <taxon>Brassiceae</taxon>
        <taxon>Brassica</taxon>
    </lineage>
</organism>
<gene>
    <name evidence="2" type="ORF">F2Q68_00024933</name>
    <name evidence="3" type="ORF">F2Q70_00025526</name>
</gene>
<dbReference type="EMBL" id="QGKW02001911">
    <property type="protein sequence ID" value="KAF2566199.1"/>
    <property type="molecule type" value="Genomic_DNA"/>
</dbReference>
<keyword evidence="1" id="KW-0812">Transmembrane</keyword>
<dbReference type="EMBL" id="QGKY02000094">
    <property type="protein sequence ID" value="KAF2603370.1"/>
    <property type="molecule type" value="Genomic_DNA"/>
</dbReference>
<keyword evidence="1" id="KW-0472">Membrane</keyword>
<dbReference type="Proteomes" id="UP000712281">
    <property type="component" value="Unassembled WGS sequence"/>
</dbReference>
<comment type="caution">
    <text evidence="2">The sequence shown here is derived from an EMBL/GenBank/DDBJ whole genome shotgun (WGS) entry which is preliminary data.</text>
</comment>
<proteinExistence type="predicted"/>
<feature type="transmembrane region" description="Helical" evidence="1">
    <location>
        <begin position="141"/>
        <end position="162"/>
    </location>
</feature>
<reference evidence="2" key="1">
    <citation type="submission" date="2019-12" db="EMBL/GenBank/DDBJ databases">
        <title>Genome sequencing and annotation of Brassica cretica.</title>
        <authorList>
            <person name="Studholme D.J."/>
            <person name="Sarris P.F."/>
        </authorList>
    </citation>
    <scope>NUCLEOTIDE SEQUENCE</scope>
    <source>
        <strain evidence="2">PFS-001/15</strain>
        <strain evidence="3">PFS-102/07</strain>
        <tissue evidence="2">Leaf</tissue>
    </source>
</reference>
<name>A0A8S9I8X3_BRACR</name>
<accession>A0A8S9I8X3</accession>
<evidence type="ECO:0000313" key="2">
    <source>
        <dbReference type="EMBL" id="KAF2566199.1"/>
    </source>
</evidence>
<evidence type="ECO:0000313" key="4">
    <source>
        <dbReference type="Proteomes" id="UP000712281"/>
    </source>
</evidence>
<keyword evidence="1" id="KW-1133">Transmembrane helix</keyword>
<evidence type="ECO:0000313" key="3">
    <source>
        <dbReference type="EMBL" id="KAF2603370.1"/>
    </source>
</evidence>
<evidence type="ECO:0000256" key="1">
    <source>
        <dbReference type="SAM" id="Phobius"/>
    </source>
</evidence>
<sequence length="168" mass="19336">MSRSARYRAWYISGGTIRACSKAHYQSESVMFHWLLDFNFLGIVLVDLLEESSSATELLRCKICVCLVMADMCFIQFVSAPLRFRELDSSRDFRVVFECREGSKFFGLHVSNGILILLRECLRFWYYSCLPPASSEWEGGYMWLLVSSLWIMLIAVMVGSIINHSRSG</sequence>
<protein>
    <submittedName>
        <fullName evidence="2">Uncharacterized protein</fullName>
    </submittedName>
</protein>
<dbReference type="AlphaFoldDB" id="A0A8S9I8X3"/>